<comment type="caution">
    <text evidence="2">The sequence shown here is derived from an EMBL/GenBank/DDBJ whole genome shotgun (WGS) entry which is preliminary data.</text>
</comment>
<gene>
    <name evidence="2" type="ORF">CMMCAS07_12975</name>
</gene>
<reference evidence="2 3" key="1">
    <citation type="submission" date="2016-08" db="EMBL/GenBank/DDBJ databases">
        <title>Genome sequence of Clavibacter michiganensis subsp. michiganensis strain CASJ007.</title>
        <authorList>
            <person name="Thapa S.P."/>
            <person name="Coaker G."/>
        </authorList>
    </citation>
    <scope>NUCLEOTIDE SEQUENCE [LARGE SCALE GENOMIC DNA]</scope>
    <source>
        <strain evidence="2">CASJ007</strain>
    </source>
</reference>
<organism evidence="2 3">
    <name type="scientific">Clavibacter michiganensis subsp. michiganensis</name>
    <dbReference type="NCBI Taxonomy" id="33013"/>
    <lineage>
        <taxon>Bacteria</taxon>
        <taxon>Bacillati</taxon>
        <taxon>Actinomycetota</taxon>
        <taxon>Actinomycetes</taxon>
        <taxon>Micrococcales</taxon>
        <taxon>Microbacteriaceae</taxon>
        <taxon>Clavibacter</taxon>
    </lineage>
</organism>
<feature type="compositionally biased region" description="Low complexity" evidence="1">
    <location>
        <begin position="9"/>
        <end position="25"/>
    </location>
</feature>
<evidence type="ECO:0000256" key="1">
    <source>
        <dbReference type="SAM" id="MobiDB-lite"/>
    </source>
</evidence>
<evidence type="ECO:0000313" key="2">
    <source>
        <dbReference type="EMBL" id="OUE01214.1"/>
    </source>
</evidence>
<sequence>MTTPRPDDPPTMTGVPRSSGRSSSSTAAKNASMSMCRMVASESSALASDVRLVDPSCLLMSSPR</sequence>
<feature type="region of interest" description="Disordered" evidence="1">
    <location>
        <begin position="1"/>
        <end position="32"/>
    </location>
</feature>
<proteinExistence type="predicted"/>
<name>A0A251XG04_CLAMM</name>
<dbReference type="AlphaFoldDB" id="A0A251XG04"/>
<keyword evidence="3" id="KW-1185">Reference proteome</keyword>
<dbReference type="RefSeq" id="WP_316311157.1">
    <property type="nucleotide sequence ID" value="NZ_JAVDKF010000021.1"/>
</dbReference>
<evidence type="ECO:0000313" key="3">
    <source>
        <dbReference type="Proteomes" id="UP000195062"/>
    </source>
</evidence>
<protein>
    <submittedName>
        <fullName evidence="2">Uncharacterized protein</fullName>
    </submittedName>
</protein>
<dbReference type="EMBL" id="MDHH01000003">
    <property type="protein sequence ID" value="OUE01214.1"/>
    <property type="molecule type" value="Genomic_DNA"/>
</dbReference>
<accession>A0A251XG04</accession>
<dbReference type="Proteomes" id="UP000195062">
    <property type="component" value="Unassembled WGS sequence"/>
</dbReference>